<dbReference type="GO" id="GO:0003723">
    <property type="term" value="F:RNA binding"/>
    <property type="evidence" value="ECO:0007669"/>
    <property type="project" value="InterPro"/>
</dbReference>
<dbReference type="AlphaFoldDB" id="A0A9N8YMR7"/>
<dbReference type="GO" id="GO:0000175">
    <property type="term" value="F:3'-5'-RNA exonuclease activity"/>
    <property type="evidence" value="ECO:0007669"/>
    <property type="project" value="TreeGrafter"/>
</dbReference>
<dbReference type="OrthoDB" id="2285229at2759"/>
<dbReference type="PANTHER" id="PTHR23355">
    <property type="entry name" value="RIBONUCLEASE"/>
    <property type="match status" value="1"/>
</dbReference>
<evidence type="ECO:0000256" key="1">
    <source>
        <dbReference type="SAM" id="MobiDB-lite"/>
    </source>
</evidence>
<dbReference type="SMART" id="SM00955">
    <property type="entry name" value="RNB"/>
    <property type="match status" value="1"/>
</dbReference>
<name>A0A9N8YMR7_9GLOM</name>
<accession>A0A9N8YMR7</accession>
<dbReference type="PANTHER" id="PTHR23355:SF65">
    <property type="entry name" value="EXORIBONUCLEASE CYT-4, PUTATIVE (AFU_ORTHOLOGUE AFUA_7G01550)-RELATED"/>
    <property type="match status" value="1"/>
</dbReference>
<reference evidence="3" key="1">
    <citation type="submission" date="2021-06" db="EMBL/GenBank/DDBJ databases">
        <authorList>
            <person name="Kallberg Y."/>
            <person name="Tangrot J."/>
            <person name="Rosling A."/>
        </authorList>
    </citation>
    <scope>NUCLEOTIDE SEQUENCE</scope>
    <source>
        <strain evidence="3">AZ414A</strain>
    </source>
</reference>
<dbReference type="Proteomes" id="UP000789706">
    <property type="component" value="Unassembled WGS sequence"/>
</dbReference>
<comment type="caution">
    <text evidence="3">The sequence shown here is derived from an EMBL/GenBank/DDBJ whole genome shotgun (WGS) entry which is preliminary data.</text>
</comment>
<dbReference type="GO" id="GO:0006402">
    <property type="term" value="P:mRNA catabolic process"/>
    <property type="evidence" value="ECO:0007669"/>
    <property type="project" value="TreeGrafter"/>
</dbReference>
<dbReference type="SUPFAM" id="SSF50249">
    <property type="entry name" value="Nucleic acid-binding proteins"/>
    <property type="match status" value="1"/>
</dbReference>
<feature type="compositionally biased region" description="Basic residues" evidence="1">
    <location>
        <begin position="102"/>
        <end position="111"/>
    </location>
</feature>
<dbReference type="GO" id="GO:0000932">
    <property type="term" value="C:P-body"/>
    <property type="evidence" value="ECO:0007669"/>
    <property type="project" value="TreeGrafter"/>
</dbReference>
<organism evidence="3 4">
    <name type="scientific">Diversispora eburnea</name>
    <dbReference type="NCBI Taxonomy" id="1213867"/>
    <lineage>
        <taxon>Eukaryota</taxon>
        <taxon>Fungi</taxon>
        <taxon>Fungi incertae sedis</taxon>
        <taxon>Mucoromycota</taxon>
        <taxon>Glomeromycotina</taxon>
        <taxon>Glomeromycetes</taxon>
        <taxon>Diversisporales</taxon>
        <taxon>Diversisporaceae</taxon>
        <taxon>Diversispora</taxon>
    </lineage>
</organism>
<gene>
    <name evidence="3" type="ORF">DEBURN_LOCUS712</name>
</gene>
<evidence type="ECO:0000313" key="3">
    <source>
        <dbReference type="EMBL" id="CAG8434515.1"/>
    </source>
</evidence>
<dbReference type="EMBL" id="CAJVPK010000026">
    <property type="protein sequence ID" value="CAG8434515.1"/>
    <property type="molecule type" value="Genomic_DNA"/>
</dbReference>
<dbReference type="InterPro" id="IPR001900">
    <property type="entry name" value="RNase_II/R"/>
</dbReference>
<dbReference type="InterPro" id="IPR012340">
    <property type="entry name" value="NA-bd_OB-fold"/>
</dbReference>
<feature type="domain" description="RNB" evidence="2">
    <location>
        <begin position="652"/>
        <end position="1012"/>
    </location>
</feature>
<dbReference type="Pfam" id="PF00773">
    <property type="entry name" value="RNB"/>
    <property type="match status" value="1"/>
</dbReference>
<proteinExistence type="predicted"/>
<evidence type="ECO:0000313" key="4">
    <source>
        <dbReference type="Proteomes" id="UP000789706"/>
    </source>
</evidence>
<feature type="region of interest" description="Disordered" evidence="1">
    <location>
        <begin position="85"/>
        <end position="114"/>
    </location>
</feature>
<protein>
    <submittedName>
        <fullName evidence="3">5333_t:CDS:1</fullName>
    </submittedName>
</protein>
<dbReference type="InterPro" id="IPR050180">
    <property type="entry name" value="RNR_Ribonuclease"/>
</dbReference>
<keyword evidence="4" id="KW-1185">Reference proteome</keyword>
<feature type="compositionally biased region" description="Basic and acidic residues" evidence="1">
    <location>
        <begin position="86"/>
        <end position="101"/>
    </location>
</feature>
<evidence type="ECO:0000259" key="2">
    <source>
        <dbReference type="SMART" id="SM00955"/>
    </source>
</evidence>
<sequence>MVVLLRVLQLDIYSLATLKRDLKSFSNNVAFLHKRLLTETTFSKPNKKSQNVKVHINSNKNSLPLKNKEIIDSIQSKMILKPLKNLGKEPKISRPEQEHDKLHKNKPKSTKGSRNIKLTKKDENKQMKKVTDIPVVLSKEPKKQERAELQKKKSMLTEDSRDLKKTSIILEKNAIKSKMNIQYENKQTQTKKVTDIPVVLSIPQKQEHTELHKKKSMLTEGSQDLKKPSIIIEENIKMNIQSTKKDMQTQTKKVHAITDLMKENVTESESIISPGIENQTSQRARFEIGDYVELRRNDKSYSGLVVKLRTDPTSMGKNHILLSNGHTIAHRDDDVVFIVPKFAYIKKLGDTLLTPETPIPSNYGKIAGDLSKSALILLQSKILEFRQVYPHFAPADDTELRTLTVNDVACHVFKTTKPEHSQTLATILFLIKENTYFITDTKKLRDNGTFRLRAKVDVQAIAKVMEWIRLRDPKLAEFQSKAITIVNYKRLLNINENDYTISSNRIKELPNFTEDDKLFINFFKSHIVGFNAFDAQIAAILKPTKLYDCDLDKDCAIKFLKDIGVWTPWENLNVYDPTIMLNGHGVSRKADSDHETSIKLASNLMKTNPFVYKKKNSSENGSNFSKVSLLNKTLPNLGPNDFYPYDICEDIRHDFGDLPVYTVDDHTAHELDDGISIERLDSNKFEPSSTWVHIHIADPSSVIHPSHQLSQIALSRVQSVYFPDRNYAMIPSSMSEKRFSLGTDAGINGNSVMSFSVRIGDDGNILDYKVRTGIVRNVKCLYYDDVDTILSWENIGGSKEEIEFVHKQLHYHPRPIPPPINVYKELPESSKRDLRELQKISFLHMKNRINVGAINMGISQPAIQISPFPLPSANPYPQGPISYLGIPTIQVQLDKSMHSPARAMIAEYMILAGVVAAKFCKERNIPTLYRKQLVPNSPIVEEEKKYKDMRNGVIPLTSVVKMRPLMAAAELSTESGPHWAMGIADGYSKVTSPLRRYCDILVHWQMKANLLGTKYPFSKEDLENMTQHIRTREKEISRTQVRSEKFWILSLFERFMKSGTMPELTAVTVDVLEKGDKTVLLREFGIQGRFSGSEGGGIGDIIKVKPLLVHPNKVNLNLGPA</sequence>